<name>A0A484X4H8_ECOLX</name>
<evidence type="ECO:0000313" key="3">
    <source>
        <dbReference type="Proteomes" id="UP000372890"/>
    </source>
</evidence>
<dbReference type="PANTHER" id="PTHR12149:SF8">
    <property type="entry name" value="PROTEIN-RIBULOSAMINE 3-KINASE"/>
    <property type="match status" value="1"/>
</dbReference>
<protein>
    <submittedName>
        <fullName evidence="2">Putative kinase</fullName>
    </submittedName>
</protein>
<dbReference type="GO" id="GO:0016301">
    <property type="term" value="F:kinase activity"/>
    <property type="evidence" value="ECO:0007669"/>
    <property type="project" value="UniProtKB-KW"/>
</dbReference>
<accession>A0A484X4H8</accession>
<proteinExistence type="inferred from homology"/>
<dbReference type="InterPro" id="IPR016477">
    <property type="entry name" value="Fructo-/Ketosamine-3-kinase"/>
</dbReference>
<dbReference type="SUPFAM" id="SSF56112">
    <property type="entry name" value="Protein kinase-like (PK-like)"/>
    <property type="match status" value="1"/>
</dbReference>
<organism evidence="2 3">
    <name type="scientific">Escherichia coli</name>
    <dbReference type="NCBI Taxonomy" id="562"/>
    <lineage>
        <taxon>Bacteria</taxon>
        <taxon>Pseudomonadati</taxon>
        <taxon>Pseudomonadota</taxon>
        <taxon>Gammaproteobacteria</taxon>
        <taxon>Enterobacterales</taxon>
        <taxon>Enterobacteriaceae</taxon>
        <taxon>Escherichia</taxon>
    </lineage>
</organism>
<dbReference type="EMBL" id="CAADIS010000004">
    <property type="protein sequence ID" value="VFS18534.1"/>
    <property type="molecule type" value="Genomic_DNA"/>
</dbReference>
<sequence>MRVYINGSDQPQFGLDFDNALSTTPQPTPGNVAGQLFLLNNGLAGSWNWRQKKGSLSAISDAIVEHIQQRLASHQPQPSLLHGDLWSGNCALGPDGPYIFDPACYWGDRECDLAMLPLHTEQPPQIYDGYQSVSPLPADFLERQPVYQLYTLLNRARLFGGQHLVIAQQSLDRLLAA</sequence>
<dbReference type="PANTHER" id="PTHR12149">
    <property type="entry name" value="FRUCTOSAMINE 3 KINASE-RELATED PROTEIN"/>
    <property type="match status" value="1"/>
</dbReference>
<dbReference type="Gene3D" id="3.90.1200.10">
    <property type="match status" value="1"/>
</dbReference>
<gene>
    <name evidence="2" type="ORF">NCTC9001_02808</name>
</gene>
<keyword evidence="2" id="KW-0808">Transferase</keyword>
<comment type="similarity">
    <text evidence="1">Belongs to the fructosamine kinase family.</text>
</comment>
<evidence type="ECO:0000313" key="2">
    <source>
        <dbReference type="EMBL" id="VFS18534.1"/>
    </source>
</evidence>
<dbReference type="Proteomes" id="UP000372890">
    <property type="component" value="Unassembled WGS sequence"/>
</dbReference>
<keyword evidence="2" id="KW-0418">Kinase</keyword>
<dbReference type="Pfam" id="PF03881">
    <property type="entry name" value="Fructosamin_kin"/>
    <property type="match status" value="1"/>
</dbReference>
<dbReference type="AlphaFoldDB" id="A0A484X4H8"/>
<evidence type="ECO:0000256" key="1">
    <source>
        <dbReference type="ARBA" id="ARBA00009460"/>
    </source>
</evidence>
<reference evidence="2 3" key="1">
    <citation type="submission" date="2019-03" db="EMBL/GenBank/DDBJ databases">
        <authorList>
            <consortium name="Pathogen Informatics"/>
        </authorList>
    </citation>
    <scope>NUCLEOTIDE SEQUENCE [LARGE SCALE GENOMIC DNA]</scope>
    <source>
        <strain evidence="2 3">NCTC9001</strain>
    </source>
</reference>
<dbReference type="InterPro" id="IPR011009">
    <property type="entry name" value="Kinase-like_dom_sf"/>
</dbReference>